<gene>
    <name evidence="2" type="ORF">J42TS3_26630</name>
</gene>
<protein>
    <submittedName>
        <fullName evidence="2">Uncharacterized protein</fullName>
    </submittedName>
</protein>
<dbReference type="RefSeq" id="WP_213655129.1">
    <property type="nucleotide sequence ID" value="NZ_BOSL01000007.1"/>
</dbReference>
<comment type="caution">
    <text evidence="2">The sequence shown here is derived from an EMBL/GenBank/DDBJ whole genome shotgun (WGS) entry which is preliminary data.</text>
</comment>
<keyword evidence="3" id="KW-1185">Reference proteome</keyword>
<reference evidence="2 3" key="1">
    <citation type="submission" date="2021-03" db="EMBL/GenBank/DDBJ databases">
        <title>Antimicrobial resistance genes in bacteria isolated from Japanese honey, and their potential for conferring macrolide and lincosamide resistance in the American foulbrood pathogen Paenibacillus larvae.</title>
        <authorList>
            <person name="Okamoto M."/>
            <person name="Kumagai M."/>
            <person name="Kanamori H."/>
            <person name="Takamatsu D."/>
        </authorList>
    </citation>
    <scope>NUCLEOTIDE SEQUENCE [LARGE SCALE GENOMIC DNA]</scope>
    <source>
        <strain evidence="2 3">J42TS3</strain>
    </source>
</reference>
<keyword evidence="1" id="KW-1133">Transmembrane helix</keyword>
<evidence type="ECO:0000256" key="1">
    <source>
        <dbReference type="SAM" id="Phobius"/>
    </source>
</evidence>
<accession>A0ABQ4MCB6</accession>
<name>A0ABQ4MCB6_9BACL</name>
<organism evidence="2 3">
    <name type="scientific">Paenibacillus vini</name>
    <dbReference type="NCBI Taxonomy" id="1476024"/>
    <lineage>
        <taxon>Bacteria</taxon>
        <taxon>Bacillati</taxon>
        <taxon>Bacillota</taxon>
        <taxon>Bacilli</taxon>
        <taxon>Bacillales</taxon>
        <taxon>Paenibacillaceae</taxon>
        <taxon>Paenibacillus</taxon>
    </lineage>
</organism>
<dbReference type="EMBL" id="BOSL01000007">
    <property type="protein sequence ID" value="GIP53628.1"/>
    <property type="molecule type" value="Genomic_DNA"/>
</dbReference>
<keyword evidence="1" id="KW-0812">Transmembrane</keyword>
<feature type="transmembrane region" description="Helical" evidence="1">
    <location>
        <begin position="12"/>
        <end position="31"/>
    </location>
</feature>
<evidence type="ECO:0000313" key="2">
    <source>
        <dbReference type="EMBL" id="GIP53628.1"/>
    </source>
</evidence>
<sequence length="68" mass="7788">MKLLKSKSKIIGLILGLFIFSIVVVSLTVYAKPVNAMFVDYSNMEQIDKDVYVEPVLKSDERTDCWNM</sequence>
<evidence type="ECO:0000313" key="3">
    <source>
        <dbReference type="Proteomes" id="UP000679992"/>
    </source>
</evidence>
<keyword evidence="1" id="KW-0472">Membrane</keyword>
<dbReference type="Proteomes" id="UP000679992">
    <property type="component" value="Unassembled WGS sequence"/>
</dbReference>
<proteinExistence type="predicted"/>